<dbReference type="EMBL" id="JPWU03000090">
    <property type="protein sequence ID" value="KAG2526963.1"/>
    <property type="molecule type" value="Genomic_DNA"/>
</dbReference>
<protein>
    <submittedName>
        <fullName evidence="5">Uncharacterized protein</fullName>
    </submittedName>
</protein>
<feature type="coiled-coil region" evidence="1">
    <location>
        <begin position="174"/>
        <end position="201"/>
    </location>
</feature>
<keyword evidence="6" id="KW-1185">Reference proteome</keyword>
<proteinExistence type="predicted"/>
<dbReference type="Proteomes" id="UP000285624">
    <property type="component" value="Unassembled WGS sequence"/>
</dbReference>
<evidence type="ECO:0000313" key="5">
    <source>
        <dbReference type="EMBL" id="RLN82032.1"/>
    </source>
</evidence>
<dbReference type="Proteomes" id="UP000792063">
    <property type="component" value="Unassembled WGS sequence"/>
</dbReference>
<sequence length="208" mass="24170">MPRHEGGSAEISFETLTVDDIEVRERDVVEDGERFVVSYAAAIQGMETSRINYKDLRRACTYLGVRYYKNRNKDTMLELIAQMKLNGKVPESYRRAIKKHQRDDEEVEEDIEETKKQRVMTEGESSDTALALPSNTGRATKDRAEALNMLYHIRQQIREVEQHLAAHLLSDGVGINYEDKAKRLKEDLQFYLEERRALMQQLESTRSL</sequence>
<evidence type="ECO:0000256" key="1">
    <source>
        <dbReference type="SAM" id="Coils"/>
    </source>
</evidence>
<dbReference type="EMBL" id="MBDN02000062">
    <property type="protein sequence ID" value="RLN82032.1"/>
    <property type="molecule type" value="Genomic_DNA"/>
</dbReference>
<accession>A0A3R7KW22</accession>
<dbReference type="EMBL" id="JPWV03000095">
    <property type="protein sequence ID" value="KAG2525283.1"/>
    <property type="molecule type" value="Genomic_DNA"/>
</dbReference>
<evidence type="ECO:0000313" key="2">
    <source>
        <dbReference type="EMBL" id="KAG2525283.1"/>
    </source>
</evidence>
<evidence type="ECO:0000313" key="6">
    <source>
        <dbReference type="Proteomes" id="UP000285624"/>
    </source>
</evidence>
<dbReference type="Proteomes" id="UP000285883">
    <property type="component" value="Unassembled WGS sequence"/>
</dbReference>
<gene>
    <name evidence="4" type="ORF">BBI17_000716</name>
    <name evidence="5" type="ORF">BBO99_00003204</name>
    <name evidence="2" type="ORF">JM16_003244</name>
    <name evidence="3" type="ORF">JM18_003348</name>
</gene>
<dbReference type="AlphaFoldDB" id="A0A3R7KW22"/>
<evidence type="ECO:0000313" key="3">
    <source>
        <dbReference type="EMBL" id="KAG2526963.1"/>
    </source>
</evidence>
<dbReference type="EMBL" id="MAYM02001761">
    <property type="protein sequence ID" value="RLN10938.1"/>
    <property type="molecule type" value="Genomic_DNA"/>
</dbReference>
<reference evidence="2" key="3">
    <citation type="submission" date="2020-06" db="EMBL/GenBank/DDBJ databases">
        <authorList>
            <person name="Studholme D.J."/>
        </authorList>
    </citation>
    <scope>NUCLEOTIDE SEQUENCE</scope>
    <source>
        <strain evidence="2">NZFS 2646</strain>
        <strain evidence="3">NZFS 3630</strain>
    </source>
</reference>
<reference evidence="2" key="1">
    <citation type="journal article" date="2015" name="Genom Data">
        <title>Genome sequences of six Phytophthora species associated with forests in New Zealand.</title>
        <authorList>
            <person name="Studholme D.J."/>
            <person name="McDougal R.L."/>
            <person name="Sambles C."/>
            <person name="Hansen E."/>
            <person name="Hardy G."/>
            <person name="Grant M."/>
            <person name="Ganley R.J."/>
            <person name="Williams N.M."/>
        </authorList>
    </citation>
    <scope>NUCLEOTIDE SEQUENCE</scope>
    <source>
        <strain evidence="2">NZFS 2646</strain>
        <strain evidence="3">NZFS 3630</strain>
    </source>
</reference>
<organism evidence="5 6">
    <name type="scientific">Phytophthora kernoviae</name>
    <dbReference type="NCBI Taxonomy" id="325452"/>
    <lineage>
        <taxon>Eukaryota</taxon>
        <taxon>Sar</taxon>
        <taxon>Stramenopiles</taxon>
        <taxon>Oomycota</taxon>
        <taxon>Peronosporomycetes</taxon>
        <taxon>Peronosporales</taxon>
        <taxon>Peronosporaceae</taxon>
        <taxon>Phytophthora</taxon>
    </lineage>
</organism>
<reference evidence="6 7" key="2">
    <citation type="submission" date="2018-07" db="EMBL/GenBank/DDBJ databases">
        <title>Genome sequencing of oomycete isolates from Chile give support for New Zealand origin for Phytophthora kernoviae and make available the first Nothophytophthora sp. genome.</title>
        <authorList>
            <person name="Studholme D.J."/>
            <person name="Sanfuentes E."/>
            <person name="Panda P."/>
            <person name="Hill R."/>
            <person name="Sambles C."/>
            <person name="Grant M."/>
            <person name="Williams N.M."/>
            <person name="Mcdougal R.L."/>
        </authorList>
    </citation>
    <scope>NUCLEOTIDE SEQUENCE [LARGE SCALE GENOMIC DNA]</scope>
    <source>
        <strain evidence="4">Chile2</strain>
        <strain evidence="5">Chile4</strain>
    </source>
</reference>
<evidence type="ECO:0000313" key="7">
    <source>
        <dbReference type="Proteomes" id="UP000285883"/>
    </source>
</evidence>
<dbReference type="Proteomes" id="UP000785171">
    <property type="component" value="Unassembled WGS sequence"/>
</dbReference>
<comment type="caution">
    <text evidence="5">The sequence shown here is derived from an EMBL/GenBank/DDBJ whole genome shotgun (WGS) entry which is preliminary data.</text>
</comment>
<evidence type="ECO:0000313" key="4">
    <source>
        <dbReference type="EMBL" id="RLN10938.1"/>
    </source>
</evidence>
<keyword evidence="1" id="KW-0175">Coiled coil</keyword>
<name>A0A3R7KW22_9STRA</name>